<feature type="region of interest" description="Disordered" evidence="1">
    <location>
        <begin position="20"/>
        <end position="48"/>
    </location>
</feature>
<feature type="signal peptide" evidence="2">
    <location>
        <begin position="1"/>
        <end position="20"/>
    </location>
</feature>
<reference evidence="3 4" key="1">
    <citation type="submission" date="2017-06" db="EMBL/GenBank/DDBJ databases">
        <authorList>
            <person name="Kim H.J."/>
            <person name="Triplett B.A."/>
        </authorList>
    </citation>
    <scope>NUCLEOTIDE SEQUENCE [LARGE SCALE GENOMIC DNA]</scope>
    <source>
        <strain evidence="3 4">DSM 14713</strain>
    </source>
</reference>
<dbReference type="PANTHER" id="PTHR41913">
    <property type="entry name" value="DUF1684 DOMAIN-CONTAINING PROTEIN"/>
    <property type="match status" value="1"/>
</dbReference>
<evidence type="ECO:0008006" key="5">
    <source>
        <dbReference type="Google" id="ProtNLM"/>
    </source>
</evidence>
<dbReference type="PANTHER" id="PTHR41913:SF1">
    <property type="entry name" value="DUF1684 DOMAIN-CONTAINING PROTEIN"/>
    <property type="match status" value="1"/>
</dbReference>
<feature type="chain" id="PRO_5012468010" description="DUF1684 domain-containing protein" evidence="2">
    <location>
        <begin position="21"/>
        <end position="312"/>
    </location>
</feature>
<dbReference type="EMBL" id="CP022163">
    <property type="protein sequence ID" value="ATB31591.1"/>
    <property type="molecule type" value="Genomic_DNA"/>
</dbReference>
<organism evidence="3 4">
    <name type="scientific">Melittangium boletus DSM 14713</name>
    <dbReference type="NCBI Taxonomy" id="1294270"/>
    <lineage>
        <taxon>Bacteria</taxon>
        <taxon>Pseudomonadati</taxon>
        <taxon>Myxococcota</taxon>
        <taxon>Myxococcia</taxon>
        <taxon>Myxococcales</taxon>
        <taxon>Cystobacterineae</taxon>
        <taxon>Archangiaceae</taxon>
        <taxon>Melittangium</taxon>
    </lineage>
</organism>
<dbReference type="Proteomes" id="UP000217289">
    <property type="component" value="Chromosome"/>
</dbReference>
<protein>
    <recommendedName>
        <fullName evidence="5">DUF1684 domain-containing protein</fullName>
    </recommendedName>
</protein>
<gene>
    <name evidence="3" type="ORF">MEBOL_005054</name>
</gene>
<dbReference type="RefSeq" id="WP_095979901.1">
    <property type="nucleotide sequence ID" value="NZ_CP022163.1"/>
</dbReference>
<dbReference type="Pfam" id="PF07920">
    <property type="entry name" value="DUF1684"/>
    <property type="match status" value="1"/>
</dbReference>
<accession>A0A250IK78</accession>
<dbReference type="OrthoDB" id="5493262at2"/>
<evidence type="ECO:0000256" key="2">
    <source>
        <dbReference type="SAM" id="SignalP"/>
    </source>
</evidence>
<proteinExistence type="predicted"/>
<keyword evidence="2" id="KW-0732">Signal</keyword>
<evidence type="ECO:0000313" key="3">
    <source>
        <dbReference type="EMBL" id="ATB31591.1"/>
    </source>
</evidence>
<keyword evidence="4" id="KW-1185">Reference proteome</keyword>
<sequence length="312" mass="33920">MRIARLLTLSAVTFATPAFTAPPAKPSMTKPAETKSPEPPSTSLEAETRAWHQKRVANLTAEDGWLSLVGLHWLEEGDNRLGSAADNDFIFPAGTPAHIGTLTRKGSQVTFTLQPGVTVTRGGQPFSGGTVGTREGPEDILGLGPLRFYLIPRGDKLGLRVKNPEAPARKQFHGIPTWPVSAAWRIEGRFEPAASPRKLAVPTVLGTVEDMNSPGTLVFQVNGQEYRLDPVLESESGPFFVIFGDQTNRTESYGAGRFLYVDPPKDGRVVLDFNRAYNPPCAFSPYATCPLPPAQNRLKLSVEAGEKRYGDH</sequence>
<dbReference type="KEGG" id="mbd:MEBOL_005054"/>
<dbReference type="InterPro" id="IPR012467">
    <property type="entry name" value="DUF1684"/>
</dbReference>
<evidence type="ECO:0000313" key="4">
    <source>
        <dbReference type="Proteomes" id="UP000217289"/>
    </source>
</evidence>
<evidence type="ECO:0000256" key="1">
    <source>
        <dbReference type="SAM" id="MobiDB-lite"/>
    </source>
</evidence>
<dbReference type="AlphaFoldDB" id="A0A250IK78"/>
<name>A0A250IK78_9BACT</name>